<accession>A0A2C6L3P1</accession>
<dbReference type="RefSeq" id="WP_238472837.1">
    <property type="nucleotide sequence ID" value="NZ_AWQQ01000025.1"/>
</dbReference>
<evidence type="ECO:0000313" key="1">
    <source>
        <dbReference type="EMBL" id="PHJ39281.1"/>
    </source>
</evidence>
<protein>
    <submittedName>
        <fullName evidence="1">Uncharacterized protein</fullName>
    </submittedName>
</protein>
<keyword evidence="2" id="KW-1185">Reference proteome</keyword>
<organism evidence="1 2">
    <name type="scientific">Desulforamulus profundi</name>
    <dbReference type="NCBI Taxonomy" id="1383067"/>
    <lineage>
        <taxon>Bacteria</taxon>
        <taxon>Bacillati</taxon>
        <taxon>Bacillota</taxon>
        <taxon>Clostridia</taxon>
        <taxon>Eubacteriales</taxon>
        <taxon>Peptococcaceae</taxon>
        <taxon>Desulforamulus</taxon>
    </lineage>
</organism>
<gene>
    <name evidence="1" type="ORF">P378_04310</name>
</gene>
<dbReference type="SUPFAM" id="SSF52540">
    <property type="entry name" value="P-loop containing nucleoside triphosphate hydrolases"/>
    <property type="match status" value="1"/>
</dbReference>
<dbReference type="EMBL" id="AWQQ01000025">
    <property type="protein sequence ID" value="PHJ39281.1"/>
    <property type="molecule type" value="Genomic_DNA"/>
</dbReference>
<evidence type="ECO:0000313" key="2">
    <source>
        <dbReference type="Proteomes" id="UP000222564"/>
    </source>
</evidence>
<name>A0A2C6L3P1_9FIRM</name>
<proteinExistence type="predicted"/>
<dbReference type="InterPro" id="IPR027417">
    <property type="entry name" value="P-loop_NTPase"/>
</dbReference>
<reference evidence="1 2" key="1">
    <citation type="submission" date="2013-09" db="EMBL/GenBank/DDBJ databases">
        <title>Biodegradation of hydrocarbons in the deep terrestrial subsurface : characterization of a microbial consortium composed of two Desulfotomaculum species originating from a deep geological formation.</title>
        <authorList>
            <person name="Aullo T."/>
            <person name="Berlendis S."/>
            <person name="Lascourreges J.-F."/>
            <person name="Dessort D."/>
            <person name="Saint-Laurent S."/>
            <person name="Schraauwers B."/>
            <person name="Mas J."/>
            <person name="Magot M."/>
            <person name="Ranchou-Peyruse A."/>
        </authorList>
    </citation>
    <scope>NUCLEOTIDE SEQUENCE [LARGE SCALE GENOMIC DNA]</scope>
    <source>
        <strain evidence="1 2">Bs107</strain>
    </source>
</reference>
<dbReference type="Proteomes" id="UP000222564">
    <property type="component" value="Unassembled WGS sequence"/>
</dbReference>
<comment type="caution">
    <text evidence="1">The sequence shown here is derived from an EMBL/GenBank/DDBJ whole genome shotgun (WGS) entry which is preliminary data.</text>
</comment>
<sequence>MYKTFYSLSREPFPKGLKTADSFISAAFTEARARLDYLKKVKGMGLLVGEPGAGKTFTLRLLPNP</sequence>
<dbReference type="AlphaFoldDB" id="A0A2C6L3P1"/>